<accession>A0A922P2T7</accession>
<evidence type="ECO:0000313" key="2">
    <source>
        <dbReference type="Proteomes" id="UP000052167"/>
    </source>
</evidence>
<dbReference type="AlphaFoldDB" id="A0A922P2T7"/>
<dbReference type="RefSeq" id="WP_037166369.1">
    <property type="nucleotide sequence ID" value="NZ_CAJXID010000026.1"/>
</dbReference>
<evidence type="ECO:0000313" key="1">
    <source>
        <dbReference type="EMBL" id="KEQ06427.1"/>
    </source>
</evidence>
<name>A0A922P2T7_9HYPH</name>
<dbReference type="EMBL" id="JOKJ01000016">
    <property type="protein sequence ID" value="KEQ06427.1"/>
    <property type="molecule type" value="Genomic_DNA"/>
</dbReference>
<dbReference type="Proteomes" id="UP000052167">
    <property type="component" value="Unassembled WGS sequence"/>
</dbReference>
<reference evidence="1 2" key="1">
    <citation type="submission" date="2014-06" db="EMBL/GenBank/DDBJ databases">
        <title>Rhizobium pelagicum/R2-400B4.</title>
        <authorList>
            <person name="Kimes N.E."/>
            <person name="Lopez-Perez M."/>
        </authorList>
    </citation>
    <scope>NUCLEOTIDE SEQUENCE [LARGE SCALE GENOMIC DNA]</scope>
    <source>
        <strain evidence="1 2">R2-400B4</strain>
    </source>
</reference>
<proteinExistence type="predicted"/>
<keyword evidence="2" id="KW-1185">Reference proteome</keyword>
<protein>
    <submittedName>
        <fullName evidence="1">Uncharacterized protein</fullName>
    </submittedName>
</protein>
<dbReference type="OrthoDB" id="8082736at2"/>
<sequence>MLSAEAVRLAAIEILCPFSAVMAGDGFPTLAGPRIYDSRAASLEEIDRTESYTPVVALYTHQSGVSLMGSATDATDTQANCVLDVVAELAVAARDDAGEFADAMDAMADTDPSARLVLAALCSQVRMLLTRSVQGGPWRRLVKHVIDIDEQTFAMPEFGLRHHRVTMRFRLEIADDQFDMENGGLPEPIKSVYEALPAGSYAATKLAELAAAFAGNLRQPLAAVAITTGPVQSGPANLSV</sequence>
<gene>
    <name evidence="1" type="ORF">GV68_07125</name>
</gene>
<comment type="caution">
    <text evidence="1">The sequence shown here is derived from an EMBL/GenBank/DDBJ whole genome shotgun (WGS) entry which is preliminary data.</text>
</comment>
<organism evidence="1 2">
    <name type="scientific">Pseudorhizobium pelagicum</name>
    <dbReference type="NCBI Taxonomy" id="1509405"/>
    <lineage>
        <taxon>Bacteria</taxon>
        <taxon>Pseudomonadati</taxon>
        <taxon>Pseudomonadota</taxon>
        <taxon>Alphaproteobacteria</taxon>
        <taxon>Hyphomicrobiales</taxon>
        <taxon>Rhizobiaceae</taxon>
        <taxon>Rhizobium/Agrobacterium group</taxon>
        <taxon>Pseudorhizobium</taxon>
    </lineage>
</organism>